<dbReference type="EMBL" id="OUUZ01000016">
    <property type="protein sequence ID" value="SPQ26253.1"/>
    <property type="molecule type" value="Genomic_DNA"/>
</dbReference>
<evidence type="ECO:0000256" key="1">
    <source>
        <dbReference type="SAM" id="MobiDB-lite"/>
    </source>
</evidence>
<sequence>MDIRGGERTAEVHVGVVLGRGGLQEEGVQLPHRLNLVGRVVDFDAHHPHGDLVPLLVRQQRAADARASAVAGHHQTALADGAVVESDCHGPIRAGLHIVRCFLPLGGAEGEKPWSAWPEAGGGSQTTGGATTCLDIKPRRQYPPQPVPRHADPLRLGRRRGLGPELAGAEVVERECGRTALLDGGTVDVGLGQAADQVLGQQGPQRRERPVQRQPPAKPARGQVGVPLEDAERCAGLAQVLRQQQAADAGADDQDRLLLGSSSHVLRCLRFWRLLSCPSNSNVAHSNSALSAIGGRRSADLTLPKTAQCRFPHERLACCPSSPPRTERSSLDSRLVPSEDVPVLHEYEDTYRVVSVIRTGRDLFLGDVRLNS</sequence>
<feature type="region of interest" description="Disordered" evidence="1">
    <location>
        <begin position="198"/>
        <end position="225"/>
    </location>
</feature>
<dbReference type="AlphaFoldDB" id="A0A3S4AYE4"/>
<protein>
    <submittedName>
        <fullName evidence="2">Da1fa013-8b84-4bc7-96e5-9c1922336aba</fullName>
    </submittedName>
</protein>
<reference evidence="2 3" key="1">
    <citation type="submission" date="2018-04" db="EMBL/GenBank/DDBJ databases">
        <authorList>
            <person name="Huttner S."/>
            <person name="Dainat J."/>
        </authorList>
    </citation>
    <scope>NUCLEOTIDE SEQUENCE [LARGE SCALE GENOMIC DNA]</scope>
</reference>
<evidence type="ECO:0000313" key="3">
    <source>
        <dbReference type="Proteomes" id="UP000289323"/>
    </source>
</evidence>
<name>A0A3S4AYE4_9PEZI</name>
<dbReference type="Proteomes" id="UP000289323">
    <property type="component" value="Unassembled WGS sequence"/>
</dbReference>
<evidence type="ECO:0000313" key="2">
    <source>
        <dbReference type="EMBL" id="SPQ26253.1"/>
    </source>
</evidence>
<organism evidence="2 3">
    <name type="scientific">Thermothielavioides terrestris</name>
    <dbReference type="NCBI Taxonomy" id="2587410"/>
    <lineage>
        <taxon>Eukaryota</taxon>
        <taxon>Fungi</taxon>
        <taxon>Dikarya</taxon>
        <taxon>Ascomycota</taxon>
        <taxon>Pezizomycotina</taxon>
        <taxon>Sordariomycetes</taxon>
        <taxon>Sordariomycetidae</taxon>
        <taxon>Sordariales</taxon>
        <taxon>Chaetomiaceae</taxon>
        <taxon>Thermothielavioides</taxon>
    </lineage>
</organism>
<accession>A0A3S4AYE4</accession>
<gene>
    <name evidence="2" type="ORF">TT172_LOCUS8672</name>
</gene>
<feature type="region of interest" description="Disordered" evidence="1">
    <location>
        <begin position="119"/>
        <end position="157"/>
    </location>
</feature>
<proteinExistence type="predicted"/>